<accession>A0A024S6K1</accession>
<proteinExistence type="predicted"/>
<dbReference type="Proteomes" id="UP000024376">
    <property type="component" value="Unassembled WGS sequence"/>
</dbReference>
<evidence type="ECO:0000313" key="3">
    <source>
        <dbReference type="Proteomes" id="UP000024376"/>
    </source>
</evidence>
<sequence length="99" mass="10529">MRDGKPDVFADEETLKLETQESNQVEEEKEPASDTAMQRCSRVSLQSGSNKLLAADNDHKPDRGVTCPTGALSRVPGGRGAWSRAALEGALCLACSLPA</sequence>
<evidence type="ECO:0000313" key="2">
    <source>
        <dbReference type="EMBL" id="ETS00728.1"/>
    </source>
</evidence>
<reference evidence="3" key="1">
    <citation type="journal article" date="2013" name="Ind. Biotechnol.">
        <title>Comparative genomics analysis of Trichoderma reesei strains.</title>
        <authorList>
            <person name="Koike H."/>
            <person name="Aerts A."/>
            <person name="LaButti K."/>
            <person name="Grigoriev I.V."/>
            <person name="Baker S.E."/>
        </authorList>
    </citation>
    <scope>NUCLEOTIDE SEQUENCE [LARGE SCALE GENOMIC DNA]</scope>
    <source>
        <strain evidence="3">ATCC 56765 / BCRC 32924 / NRRL 11460 / Rut C-30</strain>
    </source>
</reference>
<dbReference type="EMBL" id="KI911151">
    <property type="protein sequence ID" value="ETS00728.1"/>
    <property type="molecule type" value="Genomic_DNA"/>
</dbReference>
<feature type="region of interest" description="Disordered" evidence="1">
    <location>
        <begin position="1"/>
        <end position="48"/>
    </location>
</feature>
<dbReference type="HOGENOM" id="CLU_2322033_0_0_1"/>
<dbReference type="AlphaFoldDB" id="A0A024S6K1"/>
<feature type="compositionally biased region" description="Basic and acidic residues" evidence="1">
    <location>
        <begin position="1"/>
        <end position="19"/>
    </location>
</feature>
<dbReference type="KEGG" id="trr:M419DRAFT_119615"/>
<feature type="compositionally biased region" description="Polar residues" evidence="1">
    <location>
        <begin position="35"/>
        <end position="48"/>
    </location>
</feature>
<protein>
    <submittedName>
        <fullName evidence="2">Uncharacterized protein</fullName>
    </submittedName>
</protein>
<evidence type="ECO:0000256" key="1">
    <source>
        <dbReference type="SAM" id="MobiDB-lite"/>
    </source>
</evidence>
<gene>
    <name evidence="2" type="ORF">M419DRAFT_119615</name>
</gene>
<name>A0A024S6K1_HYPJR</name>
<organism evidence="2 3">
    <name type="scientific">Hypocrea jecorina (strain ATCC 56765 / BCRC 32924 / NRRL 11460 / Rut C-30)</name>
    <name type="common">Trichoderma reesei</name>
    <dbReference type="NCBI Taxonomy" id="1344414"/>
    <lineage>
        <taxon>Eukaryota</taxon>
        <taxon>Fungi</taxon>
        <taxon>Dikarya</taxon>
        <taxon>Ascomycota</taxon>
        <taxon>Pezizomycotina</taxon>
        <taxon>Sordariomycetes</taxon>
        <taxon>Hypocreomycetidae</taxon>
        <taxon>Hypocreales</taxon>
        <taxon>Hypocreaceae</taxon>
        <taxon>Trichoderma</taxon>
    </lineage>
</organism>